<evidence type="ECO:0000256" key="1">
    <source>
        <dbReference type="SAM" id="MobiDB-lite"/>
    </source>
</evidence>
<keyword evidence="4" id="KW-1185">Reference proteome</keyword>
<feature type="region of interest" description="Disordered" evidence="1">
    <location>
        <begin position="109"/>
        <end position="134"/>
    </location>
</feature>
<dbReference type="Proteomes" id="UP000092993">
    <property type="component" value="Unassembled WGS sequence"/>
</dbReference>
<comment type="caution">
    <text evidence="3">The sequence shown here is derived from an EMBL/GenBank/DDBJ whole genome shotgun (WGS) entry which is preliminary data.</text>
</comment>
<sequence length="134" mass="13988">MPYAYARTPRLITAAVCLCLSPPSSALPWLLASFDKSPLPHARTSTSDSTRARLARAGRYGGGGSLPTNTRTRHQPPDPPTCFPALPSRRSFAPPRCFAPSAPPALDCARASSRPSSAVGVDVDASRAASRAGS</sequence>
<evidence type="ECO:0000256" key="2">
    <source>
        <dbReference type="SAM" id="SignalP"/>
    </source>
</evidence>
<organism evidence="3 4">
    <name type="scientific">Grifola frondosa</name>
    <name type="common">Maitake</name>
    <name type="synonym">Polyporus frondosus</name>
    <dbReference type="NCBI Taxonomy" id="5627"/>
    <lineage>
        <taxon>Eukaryota</taxon>
        <taxon>Fungi</taxon>
        <taxon>Dikarya</taxon>
        <taxon>Basidiomycota</taxon>
        <taxon>Agaricomycotina</taxon>
        <taxon>Agaricomycetes</taxon>
        <taxon>Polyporales</taxon>
        <taxon>Grifolaceae</taxon>
        <taxon>Grifola</taxon>
    </lineage>
</organism>
<feature type="signal peptide" evidence="2">
    <location>
        <begin position="1"/>
        <end position="26"/>
    </location>
</feature>
<feature type="chain" id="PRO_5008888801" evidence="2">
    <location>
        <begin position="27"/>
        <end position="134"/>
    </location>
</feature>
<protein>
    <submittedName>
        <fullName evidence="3">Uncharacterized protein</fullName>
    </submittedName>
</protein>
<gene>
    <name evidence="3" type="ORF">A0H81_11614</name>
</gene>
<dbReference type="AlphaFoldDB" id="A0A1C7LVI3"/>
<evidence type="ECO:0000313" key="4">
    <source>
        <dbReference type="Proteomes" id="UP000092993"/>
    </source>
</evidence>
<name>A0A1C7LVI3_GRIFR</name>
<proteinExistence type="predicted"/>
<accession>A0A1C7LVI3</accession>
<evidence type="ECO:0000313" key="3">
    <source>
        <dbReference type="EMBL" id="OBZ68498.1"/>
    </source>
</evidence>
<keyword evidence="2" id="KW-0732">Signal</keyword>
<dbReference type="EMBL" id="LUGG01000020">
    <property type="protein sequence ID" value="OBZ68498.1"/>
    <property type="molecule type" value="Genomic_DNA"/>
</dbReference>
<feature type="region of interest" description="Disordered" evidence="1">
    <location>
        <begin position="37"/>
        <end position="86"/>
    </location>
</feature>
<reference evidence="3 4" key="1">
    <citation type="submission" date="2016-03" db="EMBL/GenBank/DDBJ databases">
        <title>Whole genome sequencing of Grifola frondosa 9006-11.</title>
        <authorList>
            <person name="Min B."/>
            <person name="Park H."/>
            <person name="Kim J.-G."/>
            <person name="Cho H."/>
            <person name="Oh Y.-L."/>
            <person name="Kong W.-S."/>
            <person name="Choi I.-G."/>
        </authorList>
    </citation>
    <scope>NUCLEOTIDE SEQUENCE [LARGE SCALE GENOMIC DNA]</scope>
    <source>
        <strain evidence="3 4">9006-11</strain>
    </source>
</reference>